<name>A0A543B453_9ACTN</name>
<feature type="binding site" evidence="6">
    <location>
        <position position="275"/>
    </location>
    <ligand>
        <name>substrate</name>
    </ligand>
</feature>
<dbReference type="GO" id="GO:0006145">
    <property type="term" value="P:purine nucleobase catabolic process"/>
    <property type="evidence" value="ECO:0007669"/>
    <property type="project" value="TreeGrafter"/>
</dbReference>
<feature type="binding site" evidence="6">
    <location>
        <position position="302"/>
    </location>
    <ligand>
        <name>Zn(2+)</name>
        <dbReference type="ChEBI" id="CHEBI:29105"/>
        <label>1</label>
    </ligand>
</feature>
<feature type="binding site" evidence="6">
    <location>
        <begin position="320"/>
        <end position="321"/>
    </location>
    <ligand>
        <name>substrate</name>
    </ligand>
</feature>
<dbReference type="Proteomes" id="UP000317043">
    <property type="component" value="Unassembled WGS sequence"/>
</dbReference>
<feature type="binding site" evidence="6">
    <location>
        <position position="229"/>
    </location>
    <ligand>
        <name>Zn(2+)</name>
        <dbReference type="ChEBI" id="CHEBI:29105"/>
        <label>2</label>
    </ligand>
</feature>
<dbReference type="PROSITE" id="PS00483">
    <property type="entry name" value="DIHYDROOROTASE_2"/>
    <property type="match status" value="1"/>
</dbReference>
<gene>
    <name evidence="6" type="primary">pyrC</name>
    <name evidence="8" type="ORF">FB566_5212</name>
</gene>
<keyword evidence="3 6" id="KW-0479">Metal-binding</keyword>
<accession>A0A543B453</accession>
<dbReference type="FunCoup" id="A0A543B453">
    <property type="interactions" value="224"/>
</dbReference>
<feature type="domain" description="Dihydroorotase catalytic" evidence="7">
    <location>
        <begin position="45"/>
        <end position="233"/>
    </location>
</feature>
<dbReference type="GO" id="GO:0004038">
    <property type="term" value="F:allantoinase activity"/>
    <property type="evidence" value="ECO:0007669"/>
    <property type="project" value="TreeGrafter"/>
</dbReference>
<feature type="binding site" evidence="6">
    <location>
        <position position="57"/>
    </location>
    <ligand>
        <name>Zn(2+)</name>
        <dbReference type="ChEBI" id="CHEBI:29105"/>
        <label>1</label>
    </ligand>
</feature>
<dbReference type="EC" id="3.5.2.3" evidence="6"/>
<dbReference type="InterPro" id="IPR050138">
    <property type="entry name" value="DHOase/Allantoinase_Hydrolase"/>
</dbReference>
<dbReference type="PANTHER" id="PTHR43668">
    <property type="entry name" value="ALLANTOINASE"/>
    <property type="match status" value="1"/>
</dbReference>
<dbReference type="GO" id="GO:0004151">
    <property type="term" value="F:dihydroorotase activity"/>
    <property type="evidence" value="ECO:0007669"/>
    <property type="project" value="UniProtKB-UniRule"/>
</dbReference>
<organism evidence="8 9">
    <name type="scientific">Stackebrandtia endophytica</name>
    <dbReference type="NCBI Taxonomy" id="1496996"/>
    <lineage>
        <taxon>Bacteria</taxon>
        <taxon>Bacillati</taxon>
        <taxon>Actinomycetota</taxon>
        <taxon>Actinomycetes</taxon>
        <taxon>Glycomycetales</taxon>
        <taxon>Glycomycetaceae</taxon>
        <taxon>Stackebrandtia</taxon>
    </lineage>
</organism>
<feature type="binding site" evidence="6">
    <location>
        <begin position="57"/>
        <end position="59"/>
    </location>
    <ligand>
        <name>substrate</name>
    </ligand>
</feature>
<dbReference type="InParanoid" id="A0A543B453"/>
<dbReference type="CDD" id="cd01317">
    <property type="entry name" value="DHOase_IIa"/>
    <property type="match status" value="1"/>
</dbReference>
<protein>
    <recommendedName>
        <fullName evidence="6">Dihydroorotase</fullName>
        <shortName evidence="6">DHOase</shortName>
        <ecNumber evidence="6">3.5.2.3</ecNumber>
    </recommendedName>
</protein>
<keyword evidence="6" id="KW-0862">Zinc</keyword>
<dbReference type="Gene3D" id="3.20.20.140">
    <property type="entry name" value="Metal-dependent hydrolases"/>
    <property type="match status" value="1"/>
</dbReference>
<comment type="function">
    <text evidence="1 6">Catalyzes the reversible cyclization of carbamoyl aspartate to dihydroorotate.</text>
</comment>
<dbReference type="InterPro" id="IPR002195">
    <property type="entry name" value="Dihydroorotase_CS"/>
</dbReference>
<feature type="binding site" evidence="6">
    <location>
        <position position="306"/>
    </location>
    <ligand>
        <name>substrate</name>
    </ligand>
</feature>
<evidence type="ECO:0000256" key="6">
    <source>
        <dbReference type="HAMAP-Rule" id="MF_00220"/>
    </source>
</evidence>
<evidence type="ECO:0000256" key="5">
    <source>
        <dbReference type="ARBA" id="ARBA00022975"/>
    </source>
</evidence>
<dbReference type="EMBL" id="VFOW01000001">
    <property type="protein sequence ID" value="TQL79602.1"/>
    <property type="molecule type" value="Genomic_DNA"/>
</dbReference>
<keyword evidence="9" id="KW-1185">Reference proteome</keyword>
<feature type="binding site" evidence="6">
    <location>
        <position position="89"/>
    </location>
    <ligand>
        <name>substrate</name>
    </ligand>
</feature>
<evidence type="ECO:0000256" key="2">
    <source>
        <dbReference type="ARBA" id="ARBA00010286"/>
    </source>
</evidence>
<comment type="similarity">
    <text evidence="2 6">Belongs to the metallo-dependent hydrolases superfamily. DHOase family. Class I DHOase subfamily.</text>
</comment>
<keyword evidence="4 6" id="KW-0378">Hydrolase</keyword>
<feature type="binding site" evidence="6">
    <location>
        <position position="149"/>
    </location>
    <ligand>
        <name>Zn(2+)</name>
        <dbReference type="ChEBI" id="CHEBI:29105"/>
        <label>2</label>
    </ligand>
</feature>
<dbReference type="GO" id="GO:0008270">
    <property type="term" value="F:zinc ion binding"/>
    <property type="evidence" value="ECO:0007669"/>
    <property type="project" value="UniProtKB-UniRule"/>
</dbReference>
<dbReference type="PANTHER" id="PTHR43668:SF2">
    <property type="entry name" value="ALLANTOINASE"/>
    <property type="match status" value="1"/>
</dbReference>
<comment type="cofactor">
    <cofactor evidence="6">
        <name>Zn(2+)</name>
        <dbReference type="ChEBI" id="CHEBI:29105"/>
    </cofactor>
    <text evidence="6">Binds 2 Zn(2+) ions per subunit.</text>
</comment>
<dbReference type="NCBIfam" id="NF006836">
    <property type="entry name" value="PRK09357.1-1"/>
    <property type="match status" value="1"/>
</dbReference>
<dbReference type="AlphaFoldDB" id="A0A543B453"/>
<evidence type="ECO:0000256" key="3">
    <source>
        <dbReference type="ARBA" id="ARBA00022723"/>
    </source>
</evidence>
<dbReference type="InterPro" id="IPR004722">
    <property type="entry name" value="DHOase"/>
</dbReference>
<dbReference type="Gene3D" id="2.30.40.10">
    <property type="entry name" value="Urease, subunit C, domain 1"/>
    <property type="match status" value="1"/>
</dbReference>
<dbReference type="InterPro" id="IPR011059">
    <property type="entry name" value="Metal-dep_hydrolase_composite"/>
</dbReference>
<sequence length="432" mass="45154">MTEWLIKGASPLGDDPVDVLIRDGAIIEMGVVDAPGATVVDAEGLILLPGLVDLHTHLREPGREDAETVLSGSQAAALGGFTAVCAMANTDPVADTAGVVEQVWSLGRDAGYVDVQPIGAVTVGLAGEQLAELGAMASSAAKVRVFSDDGHCVSDPRLMRRALEYVKAFDGVIAQHAEEPQLTVGAQMHEGVVSAKLGLAGWPAVAEEAIIARDALLAGHVGSRLHVCHVSTAGSVEILRWAKRNGWRVTAEVCPHHLLLTDELATSYDPVYKVNPPLRTAEDVAALRQGLAEGVIDIVATDHAPHSLEDKECEWSAARPGMMGLQTALSIVIKTMVESGAIDWDGVAQRMSRTPARIAGLADHGHDPAVGGQANLTLVDPNAEWTVVGAELAGPSRNTPYAGMTLPGAVRATFLRGRPTVLDGKLTEGVSA</sequence>
<proteinExistence type="inferred from homology"/>
<feature type="binding site" evidence="6">
    <location>
        <position position="176"/>
    </location>
    <ligand>
        <name>Zn(2+)</name>
        <dbReference type="ChEBI" id="CHEBI:29105"/>
        <label>2</label>
    </ligand>
</feature>
<dbReference type="InterPro" id="IPR024403">
    <property type="entry name" value="DHOase_cat"/>
</dbReference>
<dbReference type="UniPathway" id="UPA00070">
    <property type="reaction ID" value="UER00117"/>
</dbReference>
<feature type="active site" evidence="6">
    <location>
        <position position="302"/>
    </location>
</feature>
<dbReference type="HAMAP" id="MF_00220_B">
    <property type="entry name" value="PyrC_classI_B"/>
    <property type="match status" value="1"/>
</dbReference>
<feature type="binding site" evidence="6">
    <location>
        <position position="55"/>
    </location>
    <ligand>
        <name>Zn(2+)</name>
        <dbReference type="ChEBI" id="CHEBI:29105"/>
        <label>1</label>
    </ligand>
</feature>
<comment type="pathway">
    <text evidence="6">Pyrimidine metabolism; UMP biosynthesis via de novo pathway; (S)-dihydroorotate from bicarbonate: step 3/3.</text>
</comment>
<dbReference type="InterPro" id="IPR032466">
    <property type="entry name" value="Metal_Hydrolase"/>
</dbReference>
<evidence type="ECO:0000256" key="4">
    <source>
        <dbReference type="ARBA" id="ARBA00022801"/>
    </source>
</evidence>
<dbReference type="RefSeq" id="WP_142045024.1">
    <property type="nucleotide sequence ID" value="NZ_JBHTGS010000002.1"/>
</dbReference>
<dbReference type="GO" id="GO:0044205">
    <property type="term" value="P:'de novo' UMP biosynthetic process"/>
    <property type="evidence" value="ECO:0007669"/>
    <property type="project" value="UniProtKB-UniRule"/>
</dbReference>
<evidence type="ECO:0000313" key="8">
    <source>
        <dbReference type="EMBL" id="TQL79602.1"/>
    </source>
</evidence>
<dbReference type="SUPFAM" id="SSF51556">
    <property type="entry name" value="Metallo-dependent hydrolases"/>
    <property type="match status" value="1"/>
</dbReference>
<evidence type="ECO:0000256" key="1">
    <source>
        <dbReference type="ARBA" id="ARBA00002368"/>
    </source>
</evidence>
<dbReference type="GO" id="GO:0005737">
    <property type="term" value="C:cytoplasm"/>
    <property type="evidence" value="ECO:0007669"/>
    <property type="project" value="TreeGrafter"/>
</dbReference>
<comment type="catalytic activity">
    <reaction evidence="6">
        <text>(S)-dihydroorotate + H2O = N-carbamoyl-L-aspartate + H(+)</text>
        <dbReference type="Rhea" id="RHEA:24296"/>
        <dbReference type="ChEBI" id="CHEBI:15377"/>
        <dbReference type="ChEBI" id="CHEBI:15378"/>
        <dbReference type="ChEBI" id="CHEBI:30864"/>
        <dbReference type="ChEBI" id="CHEBI:32814"/>
        <dbReference type="EC" id="3.5.2.3"/>
    </reaction>
</comment>
<evidence type="ECO:0000259" key="7">
    <source>
        <dbReference type="Pfam" id="PF12890"/>
    </source>
</evidence>
<dbReference type="NCBIfam" id="TIGR00857">
    <property type="entry name" value="pyrC_multi"/>
    <property type="match status" value="1"/>
</dbReference>
<evidence type="ECO:0000313" key="9">
    <source>
        <dbReference type="Proteomes" id="UP000317043"/>
    </source>
</evidence>
<dbReference type="Pfam" id="PF12890">
    <property type="entry name" value="DHOase"/>
    <property type="match status" value="1"/>
</dbReference>
<dbReference type="SUPFAM" id="SSF51338">
    <property type="entry name" value="Composite domain of metallo-dependent hydrolases"/>
    <property type="match status" value="1"/>
</dbReference>
<feature type="binding site" evidence="6">
    <location>
        <position position="149"/>
    </location>
    <ligand>
        <name>Zn(2+)</name>
        <dbReference type="ChEBI" id="CHEBI:29105"/>
        <label>1</label>
    </ligand>
</feature>
<keyword evidence="5 6" id="KW-0665">Pyrimidine biosynthesis</keyword>
<comment type="caution">
    <text evidence="8">The sequence shown here is derived from an EMBL/GenBank/DDBJ whole genome shotgun (WGS) entry which is preliminary data.</text>
</comment>
<reference evidence="8 9" key="1">
    <citation type="submission" date="2019-06" db="EMBL/GenBank/DDBJ databases">
        <title>Sequencing the genomes of 1000 actinobacteria strains.</title>
        <authorList>
            <person name="Klenk H.-P."/>
        </authorList>
    </citation>
    <scope>NUCLEOTIDE SEQUENCE [LARGE SCALE GENOMIC DNA]</scope>
    <source>
        <strain evidence="8 9">DSM 45928</strain>
    </source>
</reference>
<dbReference type="OrthoDB" id="9803027at2"/>